<name>A0A8J4PU93_9MYCE</name>
<sequence length="160" mass="18287">MVNFGFIFGVIVMLFVARYAESLSWEVIKCGEGLCGIGQYCYTDPDNSSHCLLTSELDQLEIKQSLEKTWIEKNKQFSLYRVAIINIGDEKITHVVLGIDYTLNLRDNTSMWNIKYDDLYGYLSLPEHVKYISPNSSHIFGYIVKGHTSPNMVIRSVSCK</sequence>
<dbReference type="InterPro" id="IPR052879">
    <property type="entry name" value="Dd_Spore_Germination_Stalk"/>
</dbReference>
<dbReference type="GO" id="GO:0030246">
    <property type="term" value="F:carbohydrate binding"/>
    <property type="evidence" value="ECO:0007669"/>
    <property type="project" value="InterPro"/>
</dbReference>
<dbReference type="GO" id="GO:0030198">
    <property type="term" value="P:extracellular matrix organization"/>
    <property type="evidence" value="ECO:0007669"/>
    <property type="project" value="TreeGrafter"/>
</dbReference>
<dbReference type="PANTHER" id="PTHR33239">
    <property type="entry name" value="CELLULOSE-BINDING DOMAIN-CONTAINING PROTEIN-RELATED"/>
    <property type="match status" value="1"/>
</dbReference>
<dbReference type="OrthoDB" id="14750at2759"/>
<evidence type="ECO:0000313" key="3">
    <source>
        <dbReference type="EMBL" id="KAF2073551.1"/>
    </source>
</evidence>
<dbReference type="PANTHER" id="PTHR33239:SF8">
    <property type="entry name" value="CARBOHYDRATE BINDING DOMAIN-CONTAINING PROTEIN"/>
    <property type="match status" value="1"/>
</dbReference>
<dbReference type="GO" id="GO:0031012">
    <property type="term" value="C:extracellular matrix"/>
    <property type="evidence" value="ECO:0007669"/>
    <property type="project" value="TreeGrafter"/>
</dbReference>
<reference evidence="3" key="1">
    <citation type="submission" date="2020-01" db="EMBL/GenBank/DDBJ databases">
        <title>Development of genomics and gene disruption for Polysphondylium violaceum indicates a role for the polyketide synthase stlB in stalk morphogenesis.</title>
        <authorList>
            <person name="Narita B."/>
            <person name="Kawabe Y."/>
            <person name="Kin K."/>
            <person name="Saito T."/>
            <person name="Gibbs R."/>
            <person name="Kuspa A."/>
            <person name="Muzny D."/>
            <person name="Queller D."/>
            <person name="Richards S."/>
            <person name="Strassman J."/>
            <person name="Sucgang R."/>
            <person name="Worley K."/>
            <person name="Schaap P."/>
        </authorList>
    </citation>
    <scope>NUCLEOTIDE SEQUENCE</scope>
    <source>
        <strain evidence="3">QSvi11</strain>
    </source>
</reference>
<protein>
    <recommendedName>
        <fullName evidence="2">Carbohydrate binding domain-containing protein</fullName>
    </recommendedName>
</protein>
<dbReference type="Proteomes" id="UP000695562">
    <property type="component" value="Unassembled WGS sequence"/>
</dbReference>
<gene>
    <name evidence="3" type="ORF">CYY_005136</name>
</gene>
<feature type="domain" description="Carbohydrate binding" evidence="2">
    <location>
        <begin position="60"/>
        <end position="147"/>
    </location>
</feature>
<dbReference type="AlphaFoldDB" id="A0A8J4PU93"/>
<organism evidence="3 4">
    <name type="scientific">Polysphondylium violaceum</name>
    <dbReference type="NCBI Taxonomy" id="133409"/>
    <lineage>
        <taxon>Eukaryota</taxon>
        <taxon>Amoebozoa</taxon>
        <taxon>Evosea</taxon>
        <taxon>Eumycetozoa</taxon>
        <taxon>Dictyostelia</taxon>
        <taxon>Dictyosteliales</taxon>
        <taxon>Dictyosteliaceae</taxon>
        <taxon>Polysphondylium</taxon>
    </lineage>
</organism>
<dbReference type="SMART" id="SM01063">
    <property type="entry name" value="CBM49"/>
    <property type="match status" value="1"/>
</dbReference>
<evidence type="ECO:0000313" key="4">
    <source>
        <dbReference type="Proteomes" id="UP000695562"/>
    </source>
</evidence>
<feature type="chain" id="PRO_5035301840" description="Carbohydrate binding domain-containing protein" evidence="1">
    <location>
        <begin position="23"/>
        <end position="160"/>
    </location>
</feature>
<dbReference type="InterPro" id="IPR019028">
    <property type="entry name" value="CBM_49"/>
</dbReference>
<evidence type="ECO:0000259" key="2">
    <source>
        <dbReference type="SMART" id="SM01063"/>
    </source>
</evidence>
<dbReference type="GO" id="GO:0005201">
    <property type="term" value="F:extracellular matrix structural constituent"/>
    <property type="evidence" value="ECO:0007669"/>
    <property type="project" value="TreeGrafter"/>
</dbReference>
<feature type="signal peptide" evidence="1">
    <location>
        <begin position="1"/>
        <end position="22"/>
    </location>
</feature>
<keyword evidence="1" id="KW-0732">Signal</keyword>
<keyword evidence="4" id="KW-1185">Reference proteome</keyword>
<dbReference type="Pfam" id="PF09478">
    <property type="entry name" value="CBM49"/>
    <property type="match status" value="1"/>
</dbReference>
<accession>A0A8J4PU93</accession>
<proteinExistence type="predicted"/>
<comment type="caution">
    <text evidence="3">The sequence shown here is derived from an EMBL/GenBank/DDBJ whole genome shotgun (WGS) entry which is preliminary data.</text>
</comment>
<evidence type="ECO:0000256" key="1">
    <source>
        <dbReference type="SAM" id="SignalP"/>
    </source>
</evidence>
<dbReference type="EMBL" id="AJWJ01000197">
    <property type="protein sequence ID" value="KAF2073551.1"/>
    <property type="molecule type" value="Genomic_DNA"/>
</dbReference>